<dbReference type="InterPro" id="IPR013087">
    <property type="entry name" value="Znf_C2H2_type"/>
</dbReference>
<gene>
    <name evidence="8" type="ORF">ABMA27_012273</name>
</gene>
<dbReference type="InterPro" id="IPR036236">
    <property type="entry name" value="Znf_C2H2_sf"/>
</dbReference>
<dbReference type="InterPro" id="IPR012934">
    <property type="entry name" value="Znf_AD"/>
</dbReference>
<dbReference type="Gene3D" id="3.30.160.60">
    <property type="entry name" value="Classic Zinc Finger"/>
    <property type="match status" value="6"/>
</dbReference>
<evidence type="ECO:0000256" key="1">
    <source>
        <dbReference type="ARBA" id="ARBA00022723"/>
    </source>
</evidence>
<dbReference type="EMBL" id="JBEUOH010000030">
    <property type="protein sequence ID" value="KAL0858392.1"/>
    <property type="molecule type" value="Genomic_DNA"/>
</dbReference>
<evidence type="ECO:0000256" key="2">
    <source>
        <dbReference type="ARBA" id="ARBA00022737"/>
    </source>
</evidence>
<protein>
    <recommendedName>
        <fullName evidence="7">C2H2-type domain-containing protein</fullName>
    </recommendedName>
</protein>
<dbReference type="Proteomes" id="UP001549920">
    <property type="component" value="Unassembled WGS sequence"/>
</dbReference>
<feature type="domain" description="C2H2-type" evidence="7">
    <location>
        <begin position="378"/>
        <end position="400"/>
    </location>
</feature>
<feature type="domain" description="C2H2-type" evidence="7">
    <location>
        <begin position="548"/>
        <end position="576"/>
    </location>
</feature>
<keyword evidence="1" id="KW-0479">Metal-binding</keyword>
<dbReference type="Pfam" id="PF12874">
    <property type="entry name" value="zf-met"/>
    <property type="match status" value="1"/>
</dbReference>
<name>A0ABR3H0Q7_LOXSC</name>
<evidence type="ECO:0000313" key="9">
    <source>
        <dbReference type="Proteomes" id="UP001549920"/>
    </source>
</evidence>
<dbReference type="SUPFAM" id="SSF57667">
    <property type="entry name" value="beta-beta-alpha zinc fingers"/>
    <property type="match status" value="4"/>
</dbReference>
<feature type="compositionally biased region" description="Basic and acidic residues" evidence="6">
    <location>
        <begin position="276"/>
        <end position="289"/>
    </location>
</feature>
<dbReference type="PANTHER" id="PTHR24379">
    <property type="entry name" value="KRAB AND ZINC FINGER DOMAIN-CONTAINING"/>
    <property type="match status" value="1"/>
</dbReference>
<evidence type="ECO:0000256" key="4">
    <source>
        <dbReference type="ARBA" id="ARBA00022833"/>
    </source>
</evidence>
<evidence type="ECO:0000256" key="5">
    <source>
        <dbReference type="PROSITE-ProRule" id="PRU00042"/>
    </source>
</evidence>
<dbReference type="Pfam" id="PF00096">
    <property type="entry name" value="zf-C2H2"/>
    <property type="match status" value="3"/>
</dbReference>
<dbReference type="PANTHER" id="PTHR24379:SF121">
    <property type="entry name" value="C2H2-TYPE DOMAIN-CONTAINING PROTEIN"/>
    <property type="match status" value="1"/>
</dbReference>
<feature type="domain" description="C2H2-type" evidence="7">
    <location>
        <begin position="455"/>
        <end position="483"/>
    </location>
</feature>
<keyword evidence="3 5" id="KW-0863">Zinc-finger</keyword>
<dbReference type="PROSITE" id="PS00028">
    <property type="entry name" value="ZINC_FINGER_C2H2_1"/>
    <property type="match status" value="7"/>
</dbReference>
<proteinExistence type="predicted"/>
<feature type="region of interest" description="Disordered" evidence="6">
    <location>
        <begin position="276"/>
        <end position="295"/>
    </location>
</feature>
<comment type="caution">
    <text evidence="8">The sequence shown here is derived from an EMBL/GenBank/DDBJ whole genome shotgun (WGS) entry which is preliminary data.</text>
</comment>
<dbReference type="InterPro" id="IPR022755">
    <property type="entry name" value="Znf_C2H2_jaz"/>
</dbReference>
<dbReference type="Pfam" id="PF12171">
    <property type="entry name" value="zf-C2H2_jaz"/>
    <property type="match status" value="1"/>
</dbReference>
<reference evidence="8 9" key="1">
    <citation type="submission" date="2024-06" db="EMBL/GenBank/DDBJ databases">
        <title>A chromosome-level genome assembly of beet webworm, Loxostege sticticalis.</title>
        <authorList>
            <person name="Zhang Y."/>
        </authorList>
    </citation>
    <scope>NUCLEOTIDE SEQUENCE [LARGE SCALE GENOMIC DNA]</scope>
    <source>
        <strain evidence="8">AQ026</strain>
        <tissue evidence="8">Whole body</tissue>
    </source>
</reference>
<evidence type="ECO:0000259" key="7">
    <source>
        <dbReference type="PROSITE" id="PS50157"/>
    </source>
</evidence>
<feature type="domain" description="C2H2-type" evidence="7">
    <location>
        <begin position="577"/>
        <end position="605"/>
    </location>
</feature>
<evidence type="ECO:0000256" key="6">
    <source>
        <dbReference type="SAM" id="MobiDB-lite"/>
    </source>
</evidence>
<sequence>MASTSYTRKCLVCNAKSECEKVKELNQESLKKLRTMLTARRKFNLKYSGVRLPDNLSGKTMGYHLSCYRKFTAVQKKYLDEAPPPSPTKINVDEIDEKFKVEVEQNETEKLNIVEEYRQPYCHTCLSHDRALFPLGKYTDIFHNIARKFVVMDLPLKLVCWECTAKMRKIKLFQEQVEQSQRLLLSHFADKQTPLPSLSRLTTAVIKPEHAFDIVFEETDSKTKIEILPENFTTDTYDETAIKYELQNVQVKEETNNDFDYNTDSNHEWNDHAFKSEEEDNIDKSEHNQSKCTKNCESGKLNKHDQFKIIKKVTKKMFNEMSNILHVGFGDINELLKSQESNEMYKCRYKCKPCVMSWPKVEPFNRHNEKFHNIANSFVCEYCTSRFKSKSRLRSHIDNHRELFECRACFHRAAGRKRMMRHLANAHRVSCNACEATFPSVREFYRHYNKYHDRFICDYCGRKCRMKSSLEKHITNQHMENVECETCKMQFKNMKTLRTHVARKHVTSGGEDAYCVECDKQFPNAVVYREHIRSWVTHQKVDRKKIMCSCPECGKTYTRRLSLQNHYNYVHKKQSKYVCRECDTQFLNRTKYANHIRFVHEGKKKVKNKLCTICGRGFSENRVLIHHMRTHTGERPHACALCPARFAQSTALRAHLAHVHLRRPRGNKS</sequence>
<keyword evidence="2" id="KW-0677">Repeat</keyword>
<keyword evidence="4" id="KW-0862">Zinc</keyword>
<dbReference type="SMART" id="SM00355">
    <property type="entry name" value="ZnF_C2H2"/>
    <property type="match status" value="11"/>
</dbReference>
<dbReference type="SMART" id="SM00868">
    <property type="entry name" value="zf-AD"/>
    <property type="match status" value="1"/>
</dbReference>
<organism evidence="8 9">
    <name type="scientific">Loxostege sticticalis</name>
    <name type="common">Beet webworm moth</name>
    <dbReference type="NCBI Taxonomy" id="481309"/>
    <lineage>
        <taxon>Eukaryota</taxon>
        <taxon>Metazoa</taxon>
        <taxon>Ecdysozoa</taxon>
        <taxon>Arthropoda</taxon>
        <taxon>Hexapoda</taxon>
        <taxon>Insecta</taxon>
        <taxon>Pterygota</taxon>
        <taxon>Neoptera</taxon>
        <taxon>Endopterygota</taxon>
        <taxon>Lepidoptera</taxon>
        <taxon>Glossata</taxon>
        <taxon>Ditrysia</taxon>
        <taxon>Pyraloidea</taxon>
        <taxon>Crambidae</taxon>
        <taxon>Pyraustinae</taxon>
        <taxon>Loxostege</taxon>
    </lineage>
</organism>
<feature type="domain" description="C2H2-type" evidence="7">
    <location>
        <begin position="609"/>
        <end position="636"/>
    </location>
</feature>
<evidence type="ECO:0000313" key="8">
    <source>
        <dbReference type="EMBL" id="KAL0858392.1"/>
    </source>
</evidence>
<evidence type="ECO:0000256" key="3">
    <source>
        <dbReference type="ARBA" id="ARBA00022771"/>
    </source>
</evidence>
<accession>A0ABR3H0Q7</accession>
<keyword evidence="9" id="KW-1185">Reference proteome</keyword>
<feature type="domain" description="C2H2-type" evidence="7">
    <location>
        <begin position="637"/>
        <end position="665"/>
    </location>
</feature>
<dbReference type="PROSITE" id="PS50157">
    <property type="entry name" value="ZINC_FINGER_C2H2_2"/>
    <property type="match status" value="6"/>
</dbReference>